<dbReference type="InterPro" id="IPR015424">
    <property type="entry name" value="PyrdxlP-dep_Trfase"/>
</dbReference>
<evidence type="ECO:0000256" key="4">
    <source>
        <dbReference type="ARBA" id="ARBA00022679"/>
    </source>
</evidence>
<dbReference type="NCBIfam" id="NF005817">
    <property type="entry name" value="PRK07683.1"/>
    <property type="match status" value="1"/>
</dbReference>
<evidence type="ECO:0000259" key="7">
    <source>
        <dbReference type="Pfam" id="PF00155"/>
    </source>
</evidence>
<keyword evidence="3 6" id="KW-0032">Aminotransferase</keyword>
<dbReference type="SUPFAM" id="SSF53383">
    <property type="entry name" value="PLP-dependent transferases"/>
    <property type="match status" value="1"/>
</dbReference>
<feature type="domain" description="Aminotransferase class I/classII large" evidence="7">
    <location>
        <begin position="28"/>
        <end position="377"/>
    </location>
</feature>
<dbReference type="GO" id="GO:0006520">
    <property type="term" value="P:amino acid metabolic process"/>
    <property type="evidence" value="ECO:0007669"/>
    <property type="project" value="InterPro"/>
</dbReference>
<dbReference type="RefSeq" id="WP_026680732.1">
    <property type="nucleotide sequence ID" value="NZ_BAAACY010000166.1"/>
</dbReference>
<dbReference type="PRINTS" id="PR00753">
    <property type="entry name" value="ACCSYNTHASE"/>
</dbReference>
<dbReference type="PROSITE" id="PS00105">
    <property type="entry name" value="AA_TRANSFER_CLASS_1"/>
    <property type="match status" value="1"/>
</dbReference>
<dbReference type="Pfam" id="PF00155">
    <property type="entry name" value="Aminotran_1_2"/>
    <property type="match status" value="1"/>
</dbReference>
<dbReference type="Proteomes" id="UP000675284">
    <property type="component" value="Unassembled WGS sequence"/>
</dbReference>
<accession>A0A941DTN3</accession>
<dbReference type="InterPro" id="IPR004838">
    <property type="entry name" value="NHTrfase_class1_PyrdxlP-BS"/>
</dbReference>
<evidence type="ECO:0000256" key="3">
    <source>
        <dbReference type="ARBA" id="ARBA00022576"/>
    </source>
</evidence>
<dbReference type="EC" id="2.6.1.-" evidence="6"/>
<evidence type="ECO:0000313" key="8">
    <source>
        <dbReference type="EMBL" id="MBR7796450.1"/>
    </source>
</evidence>
<keyword evidence="9" id="KW-1185">Reference proteome</keyword>
<dbReference type="PANTHER" id="PTHR46383:SF4">
    <property type="entry name" value="AMINOTRANSFERASE"/>
    <property type="match status" value="1"/>
</dbReference>
<dbReference type="InterPro" id="IPR004839">
    <property type="entry name" value="Aminotransferase_I/II_large"/>
</dbReference>
<name>A0A941DTN3_9BACI</name>
<gene>
    <name evidence="8" type="ORF">KCX74_10420</name>
</gene>
<organism evidence="8 9">
    <name type="scientific">Virgibacillus salarius</name>
    <dbReference type="NCBI Taxonomy" id="447199"/>
    <lineage>
        <taxon>Bacteria</taxon>
        <taxon>Bacillati</taxon>
        <taxon>Bacillota</taxon>
        <taxon>Bacilli</taxon>
        <taxon>Bacillales</taxon>
        <taxon>Bacillaceae</taxon>
        <taxon>Virgibacillus</taxon>
    </lineage>
</organism>
<protein>
    <recommendedName>
        <fullName evidence="6">Aminotransferase</fullName>
        <ecNumber evidence="6">2.6.1.-</ecNumber>
    </recommendedName>
</protein>
<dbReference type="AlphaFoldDB" id="A0A941DTN3"/>
<proteinExistence type="inferred from homology"/>
<comment type="cofactor">
    <cofactor evidence="1 6">
        <name>pyridoxal 5'-phosphate</name>
        <dbReference type="ChEBI" id="CHEBI:597326"/>
    </cofactor>
</comment>
<keyword evidence="4 6" id="KW-0808">Transferase</keyword>
<evidence type="ECO:0000256" key="1">
    <source>
        <dbReference type="ARBA" id="ARBA00001933"/>
    </source>
</evidence>
<dbReference type="GO" id="GO:0030170">
    <property type="term" value="F:pyridoxal phosphate binding"/>
    <property type="evidence" value="ECO:0007669"/>
    <property type="project" value="InterPro"/>
</dbReference>
<evidence type="ECO:0000313" key="9">
    <source>
        <dbReference type="Proteomes" id="UP000675284"/>
    </source>
</evidence>
<dbReference type="InterPro" id="IPR050596">
    <property type="entry name" value="AspAT/PAT-like"/>
</dbReference>
<evidence type="ECO:0000256" key="2">
    <source>
        <dbReference type="ARBA" id="ARBA00007441"/>
    </source>
</evidence>
<comment type="similarity">
    <text evidence="2 6">Belongs to the class-I pyridoxal-phosphate-dependent aminotransferase family.</text>
</comment>
<dbReference type="Gene3D" id="3.40.640.10">
    <property type="entry name" value="Type I PLP-dependent aspartate aminotransferase-like (Major domain)"/>
    <property type="match status" value="1"/>
</dbReference>
<dbReference type="InterPro" id="IPR015421">
    <property type="entry name" value="PyrdxlP-dep_Trfase_major"/>
</dbReference>
<reference evidence="8" key="1">
    <citation type="submission" date="2021-04" db="EMBL/GenBank/DDBJ databases">
        <title>Isolation and polyphasic classification of algal microorganism.</title>
        <authorList>
            <person name="Wang S."/>
        </authorList>
    </citation>
    <scope>NUCLEOTIDE SEQUENCE</scope>
    <source>
        <strain evidence="8">720a</strain>
    </source>
</reference>
<evidence type="ECO:0000256" key="5">
    <source>
        <dbReference type="ARBA" id="ARBA00022898"/>
    </source>
</evidence>
<keyword evidence="5" id="KW-0663">Pyridoxal phosphate</keyword>
<dbReference type="FunFam" id="3.40.640.10:FF:000033">
    <property type="entry name" value="Aspartate aminotransferase"/>
    <property type="match status" value="1"/>
</dbReference>
<sequence length="385" mass="43405">MQHLLNKNVKEIEISGIRKFFNMVADEKDIVSLTIGQPDFHTPDHVKEAAVNSLHKNKTTYTHNAGIIELRRAIAVFNQKQYAISYNPENEVIVTTGASQAIDIAFRTILNPGDEVLLPGPIYPGYEPLIRLAGASPVYMDTTKTGFKVTKDMLVKHITKKTKCIVLPYPSNPTGASFSTEELQQLVSILKDKELFVLADEIYSELVYDSQHISIARFSEIRDKTIVINGLSKSHSMTGFRIGYVLAPDWIASEMLKVHQYNVSCASSISQYAALEALTYGIDDSSEMRSAYQQRRDYVQERLNNMGLSVQRPEGAFYFFPKFPIKEISSFQLGLDLVRKGKVALVPGNSFSKLGEGYMRISYAYQLKTLQKGLDRLEDFIQTYL</sequence>
<dbReference type="PANTHER" id="PTHR46383">
    <property type="entry name" value="ASPARTATE AMINOTRANSFERASE"/>
    <property type="match status" value="1"/>
</dbReference>
<evidence type="ECO:0000256" key="6">
    <source>
        <dbReference type="RuleBase" id="RU000481"/>
    </source>
</evidence>
<dbReference type="GO" id="GO:0008483">
    <property type="term" value="F:transaminase activity"/>
    <property type="evidence" value="ECO:0007669"/>
    <property type="project" value="UniProtKB-KW"/>
</dbReference>
<dbReference type="EMBL" id="JAGSOT010000027">
    <property type="protein sequence ID" value="MBR7796450.1"/>
    <property type="molecule type" value="Genomic_DNA"/>
</dbReference>
<dbReference type="CDD" id="cd00609">
    <property type="entry name" value="AAT_like"/>
    <property type="match status" value="1"/>
</dbReference>
<dbReference type="Gene3D" id="3.90.1150.10">
    <property type="entry name" value="Aspartate Aminotransferase, domain 1"/>
    <property type="match status" value="1"/>
</dbReference>
<dbReference type="InterPro" id="IPR015422">
    <property type="entry name" value="PyrdxlP-dep_Trfase_small"/>
</dbReference>
<comment type="caution">
    <text evidence="8">The sequence shown here is derived from an EMBL/GenBank/DDBJ whole genome shotgun (WGS) entry which is preliminary data.</text>
</comment>